<proteinExistence type="predicted"/>
<dbReference type="AlphaFoldDB" id="A0A820N816"/>
<dbReference type="Proteomes" id="UP000663868">
    <property type="component" value="Unassembled WGS sequence"/>
</dbReference>
<feature type="non-terminal residue" evidence="2">
    <location>
        <position position="165"/>
    </location>
</feature>
<accession>A0A820N816</accession>
<gene>
    <name evidence="2" type="ORF">KXQ929_LOCUS50036</name>
</gene>
<protein>
    <recommendedName>
        <fullName evidence="1">PKD/REJ-like domain-containing protein</fullName>
    </recommendedName>
</protein>
<reference evidence="2" key="1">
    <citation type="submission" date="2021-02" db="EMBL/GenBank/DDBJ databases">
        <authorList>
            <person name="Nowell W R."/>
        </authorList>
    </citation>
    <scope>NUCLEOTIDE SEQUENCE</scope>
</reference>
<dbReference type="Pfam" id="PF02010">
    <property type="entry name" value="REJ"/>
    <property type="match status" value="1"/>
</dbReference>
<feature type="domain" description="PKD/REJ-like" evidence="1">
    <location>
        <begin position="92"/>
        <end position="164"/>
    </location>
</feature>
<evidence type="ECO:0000259" key="1">
    <source>
        <dbReference type="Pfam" id="PF02010"/>
    </source>
</evidence>
<evidence type="ECO:0000313" key="2">
    <source>
        <dbReference type="EMBL" id="CAF4383268.1"/>
    </source>
</evidence>
<comment type="caution">
    <text evidence="2">The sequence shown here is derived from an EMBL/GenBank/DDBJ whole genome shotgun (WGS) entry which is preliminary data.</text>
</comment>
<feature type="non-terminal residue" evidence="2">
    <location>
        <position position="1"/>
    </location>
</feature>
<sequence>TSSSTTTSSSRTSSIIQTTVAESTTQTLEDVFISTVKDSTIMSNTASIITSQRLNINEICYSPTITLIPGQSSLSSPMSYRRSQDFYISSMIEFNCDGSLSTTKKWTVKNCTSTSCSFEIALNEKVITTYSELYIPSRILDYGVYQLTLTVIMIDSPNLKSSSSV</sequence>
<name>A0A820N816_9BILA</name>
<dbReference type="EMBL" id="CAJOBB010022275">
    <property type="protein sequence ID" value="CAF4383268.1"/>
    <property type="molecule type" value="Genomic_DNA"/>
</dbReference>
<organism evidence="2 3">
    <name type="scientific">Adineta steineri</name>
    <dbReference type="NCBI Taxonomy" id="433720"/>
    <lineage>
        <taxon>Eukaryota</taxon>
        <taxon>Metazoa</taxon>
        <taxon>Spiralia</taxon>
        <taxon>Gnathifera</taxon>
        <taxon>Rotifera</taxon>
        <taxon>Eurotatoria</taxon>
        <taxon>Bdelloidea</taxon>
        <taxon>Adinetida</taxon>
        <taxon>Adinetidae</taxon>
        <taxon>Adineta</taxon>
    </lineage>
</organism>
<evidence type="ECO:0000313" key="3">
    <source>
        <dbReference type="Proteomes" id="UP000663868"/>
    </source>
</evidence>
<dbReference type="InterPro" id="IPR002859">
    <property type="entry name" value="PKD/REJ-like"/>
</dbReference>